<organism evidence="7 8">
    <name type="scientific">Flexivirga alba</name>
    <dbReference type="NCBI Taxonomy" id="702742"/>
    <lineage>
        <taxon>Bacteria</taxon>
        <taxon>Bacillati</taxon>
        <taxon>Actinomycetota</taxon>
        <taxon>Actinomycetes</taxon>
        <taxon>Micrococcales</taxon>
        <taxon>Dermacoccaceae</taxon>
        <taxon>Flexivirga</taxon>
    </lineage>
</organism>
<evidence type="ECO:0000313" key="8">
    <source>
        <dbReference type="Proteomes" id="UP001596298"/>
    </source>
</evidence>
<gene>
    <name evidence="7" type="ORF">ACFQDH_07910</name>
</gene>
<dbReference type="SMART" id="SM00062">
    <property type="entry name" value="PBPb"/>
    <property type="match status" value="1"/>
</dbReference>
<dbReference type="Pfam" id="PF09084">
    <property type="entry name" value="NMT1"/>
    <property type="match status" value="1"/>
</dbReference>
<feature type="signal peptide" evidence="5">
    <location>
        <begin position="1"/>
        <end position="19"/>
    </location>
</feature>
<dbReference type="PROSITE" id="PS51257">
    <property type="entry name" value="PROKAR_LIPOPROTEIN"/>
    <property type="match status" value="1"/>
</dbReference>
<keyword evidence="8" id="KW-1185">Reference proteome</keyword>
<feature type="chain" id="PRO_5046911482" evidence="5">
    <location>
        <begin position="20"/>
        <end position="366"/>
    </location>
</feature>
<feature type="domain" description="Solute-binding protein family 3/N-terminal" evidence="6">
    <location>
        <begin position="49"/>
        <end position="270"/>
    </location>
</feature>
<feature type="region of interest" description="Disordered" evidence="4">
    <location>
        <begin position="321"/>
        <end position="366"/>
    </location>
</feature>
<dbReference type="PANTHER" id="PTHR30024:SF47">
    <property type="entry name" value="TAURINE-BINDING PERIPLASMIC PROTEIN"/>
    <property type="match status" value="1"/>
</dbReference>
<evidence type="ECO:0000256" key="4">
    <source>
        <dbReference type="SAM" id="MobiDB-lite"/>
    </source>
</evidence>
<reference evidence="8" key="1">
    <citation type="journal article" date="2019" name="Int. J. Syst. Evol. Microbiol.">
        <title>The Global Catalogue of Microorganisms (GCM) 10K type strain sequencing project: providing services to taxonomists for standard genome sequencing and annotation.</title>
        <authorList>
            <consortium name="The Broad Institute Genomics Platform"/>
            <consortium name="The Broad Institute Genome Sequencing Center for Infectious Disease"/>
            <person name="Wu L."/>
            <person name="Ma J."/>
        </authorList>
    </citation>
    <scope>NUCLEOTIDE SEQUENCE [LARGE SCALE GENOMIC DNA]</scope>
    <source>
        <strain evidence="8">CCUG 58127</strain>
    </source>
</reference>
<dbReference type="EMBL" id="JBHSWH010000001">
    <property type="protein sequence ID" value="MFC6705194.1"/>
    <property type="molecule type" value="Genomic_DNA"/>
</dbReference>
<dbReference type="Gene3D" id="3.40.190.10">
    <property type="entry name" value="Periplasmic binding protein-like II"/>
    <property type="match status" value="2"/>
</dbReference>
<dbReference type="InterPro" id="IPR015168">
    <property type="entry name" value="SsuA/THI5"/>
</dbReference>
<proteinExistence type="inferred from homology"/>
<evidence type="ECO:0000259" key="6">
    <source>
        <dbReference type="SMART" id="SM00062"/>
    </source>
</evidence>
<dbReference type="Proteomes" id="UP001596298">
    <property type="component" value="Unassembled WGS sequence"/>
</dbReference>
<evidence type="ECO:0000256" key="5">
    <source>
        <dbReference type="SAM" id="SignalP"/>
    </source>
</evidence>
<evidence type="ECO:0000313" key="7">
    <source>
        <dbReference type="EMBL" id="MFC6705194.1"/>
    </source>
</evidence>
<accession>A0ABW2AF65</accession>
<comment type="caution">
    <text evidence="7">The sequence shown here is derived from an EMBL/GenBank/DDBJ whole genome shotgun (WGS) entry which is preliminary data.</text>
</comment>
<feature type="compositionally biased region" description="Basic and acidic residues" evidence="4">
    <location>
        <begin position="349"/>
        <end position="366"/>
    </location>
</feature>
<evidence type="ECO:0000256" key="2">
    <source>
        <dbReference type="ARBA" id="ARBA00010742"/>
    </source>
</evidence>
<keyword evidence="3 5" id="KW-0732">Signal</keyword>
<dbReference type="PANTHER" id="PTHR30024">
    <property type="entry name" value="ALIPHATIC SULFONATES-BINDING PROTEIN-RELATED"/>
    <property type="match status" value="1"/>
</dbReference>
<comment type="similarity">
    <text evidence="2">Belongs to the bacterial solute-binding protein SsuA/TauA family.</text>
</comment>
<dbReference type="RefSeq" id="WP_382400117.1">
    <property type="nucleotide sequence ID" value="NZ_JBHSWH010000001.1"/>
</dbReference>
<sequence length="366" mass="38390">MIHNKLAGFAAIGMAGALALTGCATKKDTPSAGGSGGSDATVKIMVGGMSKVIYMPAALTQQLGYFKDEGVKVQLIDTPAGVTAETSLIAGKAEGVVGFYDHTIDMQAKGKCLESVVQFANVPGEVEMVSKKQAGTITSAKDLKGKKLGVTSQGSSTDFLTQYFTGKAGISTSQYTTVKAGADATFIASMTSGGIDAGMTTDPTVARLTKTGEGKVLFDMRTEAGTKAALGGLYPASSLYMSCDYVKKNPQQVQKVANAFVKTLKWINNHSAQQISDKMPSDYKGSDPALYVQALKGSKGIFNTTGLMDAAGAKNALNVLGSFSPRSSRRRTRSTSARPTPPSSRKRQAPPDREEHQPTERMAKSP</sequence>
<evidence type="ECO:0000256" key="3">
    <source>
        <dbReference type="ARBA" id="ARBA00022729"/>
    </source>
</evidence>
<evidence type="ECO:0000256" key="1">
    <source>
        <dbReference type="ARBA" id="ARBA00004418"/>
    </source>
</evidence>
<dbReference type="SUPFAM" id="SSF53850">
    <property type="entry name" value="Periplasmic binding protein-like II"/>
    <property type="match status" value="1"/>
</dbReference>
<protein>
    <submittedName>
        <fullName evidence="7">ABC transporter substrate-binding protein</fullName>
    </submittedName>
</protein>
<comment type="subcellular location">
    <subcellularLocation>
        <location evidence="1">Periplasm</location>
    </subcellularLocation>
</comment>
<dbReference type="InterPro" id="IPR001638">
    <property type="entry name" value="Solute-binding_3/MltF_N"/>
</dbReference>
<name>A0ABW2AF65_9MICO</name>